<keyword evidence="2" id="KW-0964">Secreted</keyword>
<accession>A0ABQ7S8D5</accession>
<comment type="subcellular location">
    <subcellularLocation>
        <location evidence="1">Secreted</location>
    </subcellularLocation>
</comment>
<comment type="caution">
    <text evidence="4">The sequence shown here is derived from an EMBL/GenBank/DDBJ whole genome shotgun (WGS) entry which is preliminary data.</text>
</comment>
<proteinExistence type="predicted"/>
<reference evidence="4 5" key="1">
    <citation type="submission" date="2020-10" db="EMBL/GenBank/DDBJ databases">
        <authorList>
            <person name="Klimov P.B."/>
            <person name="Dyachkov S.M."/>
            <person name="Chetverikov P.E."/>
        </authorList>
    </citation>
    <scope>NUCLEOTIDE SEQUENCE [LARGE SCALE GENOMIC DNA]</scope>
    <source>
        <strain evidence="4">BMOC 18-1129-001#AD2665</strain>
        <tissue evidence="4">Entire mites</tissue>
    </source>
</reference>
<dbReference type="PANTHER" id="PTHR41146">
    <property type="entry name" value="DIURETIC HORMONE CLASS 2"/>
    <property type="match status" value="1"/>
</dbReference>
<protein>
    <submittedName>
        <fullName evidence="4">Diuretic hormone class 2</fullName>
    </submittedName>
</protein>
<sequence>MRLNTSSSSLMVAVAFAMASIMLLALSAHSMPLTSDSNSAALIVVEYPEQVVRTLEYLIRDLQYSMSSNEAYISNVKRGLDLGINRGFSGSQAGKHLMGLSAASYAGGPGK</sequence>
<dbReference type="InterPro" id="IPR034439">
    <property type="entry name" value="DH2-like"/>
</dbReference>
<keyword evidence="3" id="KW-0732">Signal</keyword>
<dbReference type="PANTHER" id="PTHR41146:SF1">
    <property type="entry name" value="DIURETIC HORMONE CLASS 2"/>
    <property type="match status" value="1"/>
</dbReference>
<keyword evidence="5" id="KW-1185">Reference proteome</keyword>
<feature type="chain" id="PRO_5045083194" evidence="3">
    <location>
        <begin position="31"/>
        <end position="111"/>
    </location>
</feature>
<name>A0ABQ7S8D5_9ACAR</name>
<dbReference type="EMBL" id="JAIFTH010000373">
    <property type="protein sequence ID" value="KAG9509690.1"/>
    <property type="molecule type" value="Genomic_DNA"/>
</dbReference>
<evidence type="ECO:0000256" key="3">
    <source>
        <dbReference type="SAM" id="SignalP"/>
    </source>
</evidence>
<feature type="signal peptide" evidence="3">
    <location>
        <begin position="1"/>
        <end position="30"/>
    </location>
</feature>
<dbReference type="Proteomes" id="UP000825002">
    <property type="component" value="Unassembled WGS sequence"/>
</dbReference>
<evidence type="ECO:0000313" key="4">
    <source>
        <dbReference type="EMBL" id="KAG9509690.1"/>
    </source>
</evidence>
<evidence type="ECO:0000256" key="1">
    <source>
        <dbReference type="ARBA" id="ARBA00004613"/>
    </source>
</evidence>
<evidence type="ECO:0000313" key="5">
    <source>
        <dbReference type="Proteomes" id="UP000825002"/>
    </source>
</evidence>
<gene>
    <name evidence="4" type="ORF">GZH46_01781</name>
</gene>
<organism evidence="4 5">
    <name type="scientific">Fragariocoptes setiger</name>
    <dbReference type="NCBI Taxonomy" id="1670756"/>
    <lineage>
        <taxon>Eukaryota</taxon>
        <taxon>Metazoa</taxon>
        <taxon>Ecdysozoa</taxon>
        <taxon>Arthropoda</taxon>
        <taxon>Chelicerata</taxon>
        <taxon>Arachnida</taxon>
        <taxon>Acari</taxon>
        <taxon>Acariformes</taxon>
        <taxon>Trombidiformes</taxon>
        <taxon>Prostigmata</taxon>
        <taxon>Eupodina</taxon>
        <taxon>Eriophyoidea</taxon>
        <taxon>Phytoptidae</taxon>
        <taxon>Fragariocoptes</taxon>
    </lineage>
</organism>
<evidence type="ECO:0000256" key="2">
    <source>
        <dbReference type="ARBA" id="ARBA00022525"/>
    </source>
</evidence>